<sequence>MRKKMRFLQLVICTASLIHSFAYPQDVTLLKQPIPKSPDVTNLLKFIEHPVSVSSGLPETSVPIYRIQTNYIDLPISLNYHSGGIKVKDVASHVGMGWSLVAGGIIAQNIKGLSDLGLTQGREGRLNNPVTQIDDPSICDLKKIADNELDADLDIFAFTFCGYTGQFYIKDDYSIGLTSDVALKIEALPGYVAGQGFNVSSWQVTDVNGTKYVFGKSGSVDVRTVVTKNNQILNGNVEQGIPQRTQKSFYLTKIIQQNNEEIIFNYDQYAIRDVAHLSDTKNGINDNVTRNYQAIVTTEQRIRSITFKDGTVEFVPGPNRCDLYGDKMLDRIIVYDSKGQKIKEVKLNYQYYVGSQIRNVNELTFNSANVPYFTGDSYSAIQNDVYKDKRLFLKSVEDINVANSQDVQRYGFEYKNSYGLPDRFSAQRDWWGYYNANGKTTLLDNIFQDPSYLTLSHIYTTDHRNPNATRTSEGILTKITYPTGGYAAYEFEPNSISELNNKQITHQPVTYYVRYGSPGAYLGSLDINDRANGTKQIKFDVQTCVNGGFIQDIPFSIKRPDGSMISSSSYPSESHSGFRTYTIGLTNGHYELYASSVNAPCDYYVKVQTWYEDPVGTWVLTPVGGVRVKKSILYDPVSNSQLIKQYDYTWIDNGIVKSSGKAPGWANLQTGYTYKVSDEVLATGIEVAKEIYLMTSSPVYPLGDVLYDKITESRIDQNGNDIGRTAYTYLNNLDGISSAILFKKLPSNLMVIESSKRAPMYSIENNSWRRDKLLVKEEFANVAGQYQSVVKEQYYYSAVFTDTLAGLSANYYFESAHPYNAECSVVQNDIFGYSKYYQYSAYLRLDSISKQETFSTTGIVNSSKKYEYSLLVRLPSIITETNSLGKKIMNTYKYAGDYSNVTSTSDGILGLKQRYAIGAKVEESKFQVDAQGNNKVLLSSSFISYKAGTILPSKIYTIEMSAPLTNFAPSSVQGGSIVKDSRYREQLLFNLYDTYGNILEQQGATGVKETYLWGYRGSYPVARIVGIDYATVDLVIDMALLNNPSTTEAQLKAELNKLRTDSRTKNGMANTYTYKPLTGMASITTPAGQTTFYEYDGFGRLWRVKDHHGNILEEYRYYYKP</sequence>
<name>A0A1H7HS57_9SPHI</name>
<dbReference type="EMBL" id="FNZR01000002">
    <property type="protein sequence ID" value="SEK53223.1"/>
    <property type="molecule type" value="Genomic_DNA"/>
</dbReference>
<dbReference type="RefSeq" id="WP_090603023.1">
    <property type="nucleotide sequence ID" value="NZ_FNZR01000002.1"/>
</dbReference>
<dbReference type="OrthoDB" id="903892at2"/>
<dbReference type="STRING" id="332977.SAMN05421740_1024"/>
<evidence type="ECO:0000256" key="1">
    <source>
        <dbReference type="SAM" id="SignalP"/>
    </source>
</evidence>
<evidence type="ECO:0000313" key="3">
    <source>
        <dbReference type="Proteomes" id="UP000198916"/>
    </source>
</evidence>
<feature type="chain" id="PRO_5011542241" evidence="1">
    <location>
        <begin position="25"/>
        <end position="1121"/>
    </location>
</feature>
<proteinExistence type="predicted"/>
<dbReference type="Proteomes" id="UP000198916">
    <property type="component" value="Unassembled WGS sequence"/>
</dbReference>
<keyword evidence="3" id="KW-1185">Reference proteome</keyword>
<organism evidence="2 3">
    <name type="scientific">Parapedobacter koreensis</name>
    <dbReference type="NCBI Taxonomy" id="332977"/>
    <lineage>
        <taxon>Bacteria</taxon>
        <taxon>Pseudomonadati</taxon>
        <taxon>Bacteroidota</taxon>
        <taxon>Sphingobacteriia</taxon>
        <taxon>Sphingobacteriales</taxon>
        <taxon>Sphingobacteriaceae</taxon>
        <taxon>Parapedobacter</taxon>
    </lineage>
</organism>
<reference evidence="3" key="1">
    <citation type="submission" date="2016-10" db="EMBL/GenBank/DDBJ databases">
        <authorList>
            <person name="Varghese N."/>
            <person name="Submissions S."/>
        </authorList>
    </citation>
    <scope>NUCLEOTIDE SEQUENCE [LARGE SCALE GENOMIC DNA]</scope>
    <source>
        <strain evidence="3">Jip14</strain>
    </source>
</reference>
<accession>A0A1H7HS57</accession>
<dbReference type="AlphaFoldDB" id="A0A1H7HS57"/>
<protein>
    <submittedName>
        <fullName evidence="2">YD repeat-containing protein</fullName>
    </submittedName>
</protein>
<gene>
    <name evidence="2" type="ORF">SAMN05421740_1024</name>
</gene>
<keyword evidence="1" id="KW-0732">Signal</keyword>
<evidence type="ECO:0000313" key="2">
    <source>
        <dbReference type="EMBL" id="SEK53223.1"/>
    </source>
</evidence>
<feature type="signal peptide" evidence="1">
    <location>
        <begin position="1"/>
        <end position="24"/>
    </location>
</feature>